<reference evidence="1 2" key="1">
    <citation type="journal article" date="2014" name="Int. J. Syst. Evol. Microbiol.">
        <title>Complete genome sequence of Corynebacterium casei LMG S-19264T (=DSM 44701T), isolated from a smear-ripened cheese.</title>
        <authorList>
            <consortium name="US DOE Joint Genome Institute (JGI-PGF)"/>
            <person name="Walter F."/>
            <person name="Albersmeier A."/>
            <person name="Kalinowski J."/>
            <person name="Ruckert C."/>
        </authorList>
    </citation>
    <scope>NUCLEOTIDE SEQUENCE [LARGE SCALE GENOMIC DNA]</scope>
    <source>
        <strain evidence="1 2">KCTC 23968</strain>
    </source>
</reference>
<dbReference type="SUPFAM" id="SSF53383">
    <property type="entry name" value="PLP-dependent transferases"/>
    <property type="match status" value="1"/>
</dbReference>
<accession>A0A918KTS7</accession>
<dbReference type="InterPro" id="IPR015421">
    <property type="entry name" value="PyrdxlP-dep_Trfase_major"/>
</dbReference>
<evidence type="ECO:0000313" key="2">
    <source>
        <dbReference type="Proteomes" id="UP000600865"/>
    </source>
</evidence>
<dbReference type="Proteomes" id="UP000600865">
    <property type="component" value="Unassembled WGS sequence"/>
</dbReference>
<keyword evidence="2" id="KW-1185">Reference proteome</keyword>
<protein>
    <submittedName>
        <fullName evidence="1">Uncharacterized protein</fullName>
    </submittedName>
</protein>
<dbReference type="AlphaFoldDB" id="A0A918KTS7"/>
<comment type="caution">
    <text evidence="1">The sequence shown here is derived from an EMBL/GenBank/DDBJ whole genome shotgun (WGS) entry which is preliminary data.</text>
</comment>
<name>A0A918KTS7_9PROT</name>
<sequence length="253" mass="27839">MTCETIIECVEAYGAENVAAIILVLPSYDGFRSRTEEVKIYNYAKSQGIYLFIDGAWDATAFRRVSDEIYTPTLLCDAWITSPHKRGLSPSSLGCMVTNNRKIARLWDEALDLGFRSSSVSFVDIMIAEHRLQCVANGSWDASFAQADDAAREIAARISEVHPDVYSVRPEQVGAETSDPAHILISTSRIPQLDARNWAFHLSETFGLDVEKATATSLLLLCGSPSHGDASEKTLSTLRDALRMTLATTESLQ</sequence>
<proteinExistence type="predicted"/>
<gene>
    <name evidence="1" type="ORF">GCM10011309_25190</name>
</gene>
<evidence type="ECO:0000313" key="1">
    <source>
        <dbReference type="EMBL" id="GGX74021.1"/>
    </source>
</evidence>
<organism evidence="1 2">
    <name type="scientific">Litorimonas cladophorae</name>
    <dbReference type="NCBI Taxonomy" id="1220491"/>
    <lineage>
        <taxon>Bacteria</taxon>
        <taxon>Pseudomonadati</taxon>
        <taxon>Pseudomonadota</taxon>
        <taxon>Alphaproteobacteria</taxon>
        <taxon>Maricaulales</taxon>
        <taxon>Robiginitomaculaceae</taxon>
    </lineage>
</organism>
<dbReference type="EMBL" id="BMYV01000003">
    <property type="protein sequence ID" value="GGX74021.1"/>
    <property type="molecule type" value="Genomic_DNA"/>
</dbReference>
<dbReference type="InterPro" id="IPR015424">
    <property type="entry name" value="PyrdxlP-dep_Trfase"/>
</dbReference>
<dbReference type="Gene3D" id="3.40.640.10">
    <property type="entry name" value="Type I PLP-dependent aspartate aminotransferase-like (Major domain)"/>
    <property type="match status" value="1"/>
</dbReference>